<sequence length="149" mass="17466">MFERVINRLMEIQAPATRKLKIPIAGIRAFEAILESNEILNVTTVVDLALREFSKYSKGDSQVASDFEKILVREFSGLNNTRLLKKKARALKEIWKIEARELGYNYKRNKWLSIRVTEEEYEIVSKQAQREGLDISNYIRKRLGLEYKL</sequence>
<dbReference type="GeneID" id="33324621"/>
<dbReference type="InterPro" id="IPR053842">
    <property type="entry name" value="NikA-like"/>
</dbReference>
<dbReference type="Pfam" id="PF21983">
    <property type="entry name" value="NikA-like"/>
    <property type="match status" value="1"/>
</dbReference>
<evidence type="ECO:0000313" key="1">
    <source>
        <dbReference type="EMBL" id="ASI99434.1"/>
    </source>
</evidence>
<dbReference type="KEGG" id="tce:A3L02_07630"/>
<protein>
    <submittedName>
        <fullName evidence="1">Uncharacterized protein</fullName>
    </submittedName>
</protein>
<accession>A0A218P3D4</accession>
<dbReference type="Proteomes" id="UP000197156">
    <property type="component" value="Chromosome"/>
</dbReference>
<evidence type="ECO:0000313" key="2">
    <source>
        <dbReference type="Proteomes" id="UP000197156"/>
    </source>
</evidence>
<gene>
    <name evidence="1" type="ORF">A3L02_07630</name>
</gene>
<reference evidence="1 2" key="1">
    <citation type="submission" date="2016-03" db="EMBL/GenBank/DDBJ databases">
        <title>Complete genome sequence of Thermococcus celer.</title>
        <authorList>
            <person name="Oger P.M."/>
        </authorList>
    </citation>
    <scope>NUCLEOTIDE SEQUENCE [LARGE SCALE GENOMIC DNA]</scope>
    <source>
        <strain evidence="1 2">Vu 13</strain>
    </source>
</reference>
<dbReference type="RefSeq" id="WP_088863361.1">
    <property type="nucleotide sequence ID" value="NZ_CP014854.1"/>
</dbReference>
<name>A0A218P3D4_THECE</name>
<keyword evidence="2" id="KW-1185">Reference proteome</keyword>
<organism evidence="1 2">
    <name type="scientific">Thermococcus celer Vu 13 = JCM 8558</name>
    <dbReference type="NCBI Taxonomy" id="1293037"/>
    <lineage>
        <taxon>Archaea</taxon>
        <taxon>Methanobacteriati</taxon>
        <taxon>Methanobacteriota</taxon>
        <taxon>Thermococci</taxon>
        <taxon>Thermococcales</taxon>
        <taxon>Thermococcaceae</taxon>
        <taxon>Thermococcus</taxon>
    </lineage>
</organism>
<dbReference type="OrthoDB" id="98951at2157"/>
<dbReference type="AlphaFoldDB" id="A0A218P3D4"/>
<proteinExistence type="predicted"/>
<dbReference type="EMBL" id="CP014854">
    <property type="protein sequence ID" value="ASI99434.1"/>
    <property type="molecule type" value="Genomic_DNA"/>
</dbReference>